<dbReference type="EMBL" id="FPLD01000091">
    <property type="protein sequence ID" value="SGZ08976.1"/>
    <property type="molecule type" value="Genomic_DNA"/>
</dbReference>
<name>A0A090KA95_9GAMM</name>
<dbReference type="PATRIC" id="fig|80854.5.peg.3035"/>
<reference evidence="2 3" key="1">
    <citation type="submission" date="2016-11" db="EMBL/GenBank/DDBJ databases">
        <authorList>
            <person name="Jaros S."/>
            <person name="Januszkiewicz K."/>
            <person name="Wedrychowicz H."/>
        </authorList>
    </citation>
    <scope>NUCLEOTIDE SEQUENCE [LARGE SCALE GENOMIC DNA]</scope>
    <source>
        <strain evidence="2">NVI 5450</strain>
    </source>
</reference>
<dbReference type="HOGENOM" id="CLU_017633_18_1_6"/>
<evidence type="ECO:0000313" key="2">
    <source>
        <dbReference type="EMBL" id="SGZ08976.1"/>
    </source>
</evidence>
<dbReference type="PANTHER" id="PTHR43948:SF10">
    <property type="entry name" value="MRJ, ISOFORM E"/>
    <property type="match status" value="1"/>
</dbReference>
<gene>
    <name evidence="2" type="ORF">NVI5450_3401</name>
</gene>
<dbReference type="GO" id="GO:0005737">
    <property type="term" value="C:cytoplasm"/>
    <property type="evidence" value="ECO:0007669"/>
    <property type="project" value="TreeGrafter"/>
</dbReference>
<proteinExistence type="predicted"/>
<dbReference type="RefSeq" id="WP_045110955.1">
    <property type="nucleotide sequence ID" value="NZ_CAWRBC010000036.1"/>
</dbReference>
<protein>
    <submittedName>
        <fullName evidence="2">Heat shock protein DnaJ domain protein</fullName>
    </submittedName>
</protein>
<dbReference type="Proteomes" id="UP000183794">
    <property type="component" value="Unassembled WGS sequence"/>
</dbReference>
<dbReference type="SMART" id="SM00271">
    <property type="entry name" value="DnaJ"/>
    <property type="match status" value="1"/>
</dbReference>
<dbReference type="PROSITE" id="PS50076">
    <property type="entry name" value="DNAJ_2"/>
    <property type="match status" value="1"/>
</dbReference>
<dbReference type="GO" id="GO:0044183">
    <property type="term" value="F:protein folding chaperone"/>
    <property type="evidence" value="ECO:0007669"/>
    <property type="project" value="TreeGrafter"/>
</dbReference>
<dbReference type="InterPro" id="IPR036869">
    <property type="entry name" value="J_dom_sf"/>
</dbReference>
<sequence>MINHFSVLGIKPNANEDDVKKAYKRLSNKFHPDKLLGASNDEKVHAEAQLQRVRNAYEVLSNPKLKRDFVKNFSNVIVTDPAAAMRELWDQFYSIS</sequence>
<dbReference type="CDD" id="cd06257">
    <property type="entry name" value="DnaJ"/>
    <property type="match status" value="1"/>
</dbReference>
<keyword evidence="1" id="KW-0143">Chaperone</keyword>
<dbReference type="OrthoDB" id="9779889at2"/>
<dbReference type="AlphaFoldDB" id="A0A090KA95"/>
<dbReference type="SUPFAM" id="SSF46565">
    <property type="entry name" value="Chaperone J-domain"/>
    <property type="match status" value="1"/>
</dbReference>
<keyword evidence="2" id="KW-0346">Stress response</keyword>
<dbReference type="InterPro" id="IPR001623">
    <property type="entry name" value="DnaJ_domain"/>
</dbReference>
<evidence type="ECO:0000256" key="1">
    <source>
        <dbReference type="ARBA" id="ARBA00023186"/>
    </source>
</evidence>
<evidence type="ECO:0000313" key="3">
    <source>
        <dbReference type="Proteomes" id="UP000183794"/>
    </source>
</evidence>
<dbReference type="KEGG" id="mvs:MVIS_2860"/>
<dbReference type="PANTHER" id="PTHR43948">
    <property type="entry name" value="DNAJ HOMOLOG SUBFAMILY B"/>
    <property type="match status" value="1"/>
</dbReference>
<dbReference type="Pfam" id="PF00226">
    <property type="entry name" value="DnaJ"/>
    <property type="match status" value="1"/>
</dbReference>
<dbReference type="STRING" id="80854.MVIS_2860"/>
<dbReference type="PRINTS" id="PR00625">
    <property type="entry name" value="JDOMAIN"/>
</dbReference>
<dbReference type="Gene3D" id="1.10.287.110">
    <property type="entry name" value="DnaJ domain"/>
    <property type="match status" value="1"/>
</dbReference>
<organism evidence="2 3">
    <name type="scientific">Moritella viscosa</name>
    <dbReference type="NCBI Taxonomy" id="80854"/>
    <lineage>
        <taxon>Bacteria</taxon>
        <taxon>Pseudomonadati</taxon>
        <taxon>Pseudomonadota</taxon>
        <taxon>Gammaproteobacteria</taxon>
        <taxon>Alteromonadales</taxon>
        <taxon>Moritellaceae</taxon>
        <taxon>Moritella</taxon>
    </lineage>
</organism>
<dbReference type="GO" id="GO:0051082">
    <property type="term" value="F:unfolded protein binding"/>
    <property type="evidence" value="ECO:0007669"/>
    <property type="project" value="TreeGrafter"/>
</dbReference>
<accession>A0A090KA95</accession>
<dbReference type="GO" id="GO:0051087">
    <property type="term" value="F:protein-folding chaperone binding"/>
    <property type="evidence" value="ECO:0007669"/>
    <property type="project" value="TreeGrafter"/>
</dbReference>